<dbReference type="Proteomes" id="UP000186601">
    <property type="component" value="Unassembled WGS sequence"/>
</dbReference>
<organism evidence="2 3">
    <name type="scientific">Hermanssonia centrifuga</name>
    <dbReference type="NCBI Taxonomy" id="98765"/>
    <lineage>
        <taxon>Eukaryota</taxon>
        <taxon>Fungi</taxon>
        <taxon>Dikarya</taxon>
        <taxon>Basidiomycota</taxon>
        <taxon>Agaricomycotina</taxon>
        <taxon>Agaricomycetes</taxon>
        <taxon>Polyporales</taxon>
        <taxon>Meruliaceae</taxon>
        <taxon>Hermanssonia</taxon>
    </lineage>
</organism>
<evidence type="ECO:0000313" key="2">
    <source>
        <dbReference type="EMBL" id="PSR72431.1"/>
    </source>
</evidence>
<feature type="region of interest" description="Disordered" evidence="1">
    <location>
        <begin position="37"/>
        <end position="63"/>
    </location>
</feature>
<keyword evidence="3" id="KW-1185">Reference proteome</keyword>
<sequence length="97" mass="9852">MLFIGGVFIVPLTDGVSLARKPVIVCHKGLVDACDADTEAEEGGGRGSENVGEVPASETSSPIVSMSAKTGRVASGPVMSIGTSISVVVFAFLVRSE</sequence>
<comment type="caution">
    <text evidence="2">The sequence shown here is derived from an EMBL/GenBank/DDBJ whole genome shotgun (WGS) entry which is preliminary data.</text>
</comment>
<gene>
    <name evidence="2" type="ORF">PHLCEN_2v11696</name>
</gene>
<protein>
    <submittedName>
        <fullName evidence="2">Uncharacterized protein</fullName>
    </submittedName>
</protein>
<name>A0A2R6NJE6_9APHY</name>
<reference evidence="2 3" key="1">
    <citation type="submission" date="2018-02" db="EMBL/GenBank/DDBJ databases">
        <title>Genome sequence of the basidiomycete white-rot fungus Phlebia centrifuga.</title>
        <authorList>
            <person name="Granchi Z."/>
            <person name="Peng M."/>
            <person name="de Vries R.P."/>
            <person name="Hilden K."/>
            <person name="Makela M.R."/>
            <person name="Grigoriev I."/>
            <person name="Riley R."/>
        </authorList>
    </citation>
    <scope>NUCLEOTIDE SEQUENCE [LARGE SCALE GENOMIC DNA]</scope>
    <source>
        <strain evidence="2 3">FBCC195</strain>
    </source>
</reference>
<evidence type="ECO:0000313" key="3">
    <source>
        <dbReference type="Proteomes" id="UP000186601"/>
    </source>
</evidence>
<dbReference type="EMBL" id="MLYV02001181">
    <property type="protein sequence ID" value="PSR72431.1"/>
    <property type="molecule type" value="Genomic_DNA"/>
</dbReference>
<accession>A0A2R6NJE6</accession>
<dbReference type="AlphaFoldDB" id="A0A2R6NJE6"/>
<proteinExistence type="predicted"/>
<evidence type="ECO:0000256" key="1">
    <source>
        <dbReference type="SAM" id="MobiDB-lite"/>
    </source>
</evidence>